<sequence length="259" mass="29329">MSASRSKYYKLSLCDGLEALDTFNHNTSFPFHFHPTFNISIVYKGIFQTRLNDKTANALAGTILITNPGEIHANPFEKDDSVTFFTFYVSAEFLYYCNGGKPVCFSSKVIDDDGLFAQLHNLRLLLIGGQTGQDLETGLTNALSELAVRHGSERIDEENNYTLFENFLKEENFSKFSLEDAARRFGVDKYKFLRLFKFQTGLTPNNYFILKRIEQSKIMLTQGSDLLSVAIDLGFYDTAHFCNHFKKFTGISPVAYTAG</sequence>
<dbReference type="EMBL" id="CP042436">
    <property type="protein sequence ID" value="QEC64623.1"/>
    <property type="molecule type" value="Genomic_DNA"/>
</dbReference>
<dbReference type="SUPFAM" id="SSF46689">
    <property type="entry name" value="Homeodomain-like"/>
    <property type="match status" value="2"/>
</dbReference>
<dbReference type="GO" id="GO:0003700">
    <property type="term" value="F:DNA-binding transcription factor activity"/>
    <property type="evidence" value="ECO:0007669"/>
    <property type="project" value="InterPro"/>
</dbReference>
<dbReference type="Gene3D" id="1.10.10.60">
    <property type="entry name" value="Homeodomain-like"/>
    <property type="match status" value="2"/>
</dbReference>
<dbReference type="AlphaFoldDB" id="A0A5B8V1C9"/>
<dbReference type="SUPFAM" id="SSF51215">
    <property type="entry name" value="Regulatory protein AraC"/>
    <property type="match status" value="1"/>
</dbReference>
<name>A0A5B8V1C9_9SPHI</name>
<dbReference type="Proteomes" id="UP000321479">
    <property type="component" value="Chromosome"/>
</dbReference>
<keyword evidence="7" id="KW-1185">Reference proteome</keyword>
<proteinExistence type="predicted"/>
<evidence type="ECO:0000313" key="7">
    <source>
        <dbReference type="Proteomes" id="UP000321479"/>
    </source>
</evidence>
<dbReference type="InterPro" id="IPR009057">
    <property type="entry name" value="Homeodomain-like_sf"/>
</dbReference>
<protein>
    <submittedName>
        <fullName evidence="6">AraC family transcriptional regulator</fullName>
    </submittedName>
</protein>
<evidence type="ECO:0000259" key="5">
    <source>
        <dbReference type="PROSITE" id="PS01124"/>
    </source>
</evidence>
<dbReference type="Pfam" id="PF02311">
    <property type="entry name" value="AraC_binding"/>
    <property type="match status" value="1"/>
</dbReference>
<dbReference type="InterPro" id="IPR003313">
    <property type="entry name" value="AraC-bd"/>
</dbReference>
<evidence type="ECO:0000256" key="4">
    <source>
        <dbReference type="ARBA" id="ARBA00023163"/>
    </source>
</evidence>
<dbReference type="KEGG" id="mgin:FRZ54_19295"/>
<dbReference type="InterPro" id="IPR018062">
    <property type="entry name" value="HTH_AraC-typ_CS"/>
</dbReference>
<dbReference type="InterPro" id="IPR037923">
    <property type="entry name" value="HTH-like"/>
</dbReference>
<dbReference type="PROSITE" id="PS00041">
    <property type="entry name" value="HTH_ARAC_FAMILY_1"/>
    <property type="match status" value="1"/>
</dbReference>
<dbReference type="GO" id="GO:0043565">
    <property type="term" value="F:sequence-specific DNA binding"/>
    <property type="evidence" value="ECO:0007669"/>
    <property type="project" value="InterPro"/>
</dbReference>
<keyword evidence="4" id="KW-0804">Transcription</keyword>
<keyword evidence="2" id="KW-0238">DNA-binding</keyword>
<dbReference type="PANTHER" id="PTHR46796">
    <property type="entry name" value="HTH-TYPE TRANSCRIPTIONAL ACTIVATOR RHAS-RELATED"/>
    <property type="match status" value="1"/>
</dbReference>
<dbReference type="InterPro" id="IPR018060">
    <property type="entry name" value="HTH_AraC"/>
</dbReference>
<reference evidence="6 7" key="1">
    <citation type="journal article" date="2017" name="Curr. Microbiol.">
        <title>Mucilaginibacter ginsenosidivorans sp. nov., Isolated from Soil of Ginseng Field.</title>
        <authorList>
            <person name="Kim M.M."/>
            <person name="Siddiqi M.Z."/>
            <person name="Im W.T."/>
        </authorList>
    </citation>
    <scope>NUCLEOTIDE SEQUENCE [LARGE SCALE GENOMIC DNA]</scope>
    <source>
        <strain evidence="6 7">Gsoil 3017</strain>
    </source>
</reference>
<dbReference type="InterPro" id="IPR050204">
    <property type="entry name" value="AraC_XylS_family_regulators"/>
</dbReference>
<feature type="domain" description="HTH araC/xylS-type" evidence="5">
    <location>
        <begin position="158"/>
        <end position="259"/>
    </location>
</feature>
<dbReference type="Pfam" id="PF12833">
    <property type="entry name" value="HTH_18"/>
    <property type="match status" value="1"/>
</dbReference>
<dbReference type="OrthoDB" id="9813413at2"/>
<keyword evidence="3" id="KW-0010">Activator</keyword>
<keyword evidence="1" id="KW-0805">Transcription regulation</keyword>
<evidence type="ECO:0000256" key="2">
    <source>
        <dbReference type="ARBA" id="ARBA00023125"/>
    </source>
</evidence>
<dbReference type="RefSeq" id="WP_147033457.1">
    <property type="nucleotide sequence ID" value="NZ_CP042436.1"/>
</dbReference>
<accession>A0A5B8V1C9</accession>
<dbReference type="InterPro" id="IPR014710">
    <property type="entry name" value="RmlC-like_jellyroll"/>
</dbReference>
<evidence type="ECO:0000256" key="1">
    <source>
        <dbReference type="ARBA" id="ARBA00023015"/>
    </source>
</evidence>
<organism evidence="6 7">
    <name type="scientific">Mucilaginibacter ginsenosidivorans</name>
    <dbReference type="NCBI Taxonomy" id="398053"/>
    <lineage>
        <taxon>Bacteria</taxon>
        <taxon>Pseudomonadati</taxon>
        <taxon>Bacteroidota</taxon>
        <taxon>Sphingobacteriia</taxon>
        <taxon>Sphingobacteriales</taxon>
        <taxon>Sphingobacteriaceae</taxon>
        <taxon>Mucilaginibacter</taxon>
    </lineage>
</organism>
<dbReference type="SMART" id="SM00342">
    <property type="entry name" value="HTH_ARAC"/>
    <property type="match status" value="1"/>
</dbReference>
<evidence type="ECO:0000256" key="3">
    <source>
        <dbReference type="ARBA" id="ARBA00023159"/>
    </source>
</evidence>
<gene>
    <name evidence="6" type="ORF">FRZ54_19295</name>
</gene>
<evidence type="ECO:0000313" key="6">
    <source>
        <dbReference type="EMBL" id="QEC64623.1"/>
    </source>
</evidence>
<dbReference type="PROSITE" id="PS01124">
    <property type="entry name" value="HTH_ARAC_FAMILY_2"/>
    <property type="match status" value="1"/>
</dbReference>
<dbReference type="Gene3D" id="2.60.120.10">
    <property type="entry name" value="Jelly Rolls"/>
    <property type="match status" value="1"/>
</dbReference>
<dbReference type="PANTHER" id="PTHR46796:SF2">
    <property type="entry name" value="TRANSCRIPTIONAL REGULATORY PROTEIN"/>
    <property type="match status" value="1"/>
</dbReference>